<keyword evidence="2" id="KW-1185">Reference proteome</keyword>
<evidence type="ECO:0000313" key="2">
    <source>
        <dbReference type="Proteomes" id="UP000828941"/>
    </source>
</evidence>
<dbReference type="EMBL" id="CM039433">
    <property type="protein sequence ID" value="KAI4328219.1"/>
    <property type="molecule type" value="Genomic_DNA"/>
</dbReference>
<gene>
    <name evidence="1" type="ORF">L6164_020592</name>
</gene>
<organism evidence="1 2">
    <name type="scientific">Bauhinia variegata</name>
    <name type="common">Purple orchid tree</name>
    <name type="synonym">Phanera variegata</name>
    <dbReference type="NCBI Taxonomy" id="167791"/>
    <lineage>
        <taxon>Eukaryota</taxon>
        <taxon>Viridiplantae</taxon>
        <taxon>Streptophyta</taxon>
        <taxon>Embryophyta</taxon>
        <taxon>Tracheophyta</taxon>
        <taxon>Spermatophyta</taxon>
        <taxon>Magnoliopsida</taxon>
        <taxon>eudicotyledons</taxon>
        <taxon>Gunneridae</taxon>
        <taxon>Pentapetalae</taxon>
        <taxon>rosids</taxon>
        <taxon>fabids</taxon>
        <taxon>Fabales</taxon>
        <taxon>Fabaceae</taxon>
        <taxon>Cercidoideae</taxon>
        <taxon>Cercideae</taxon>
        <taxon>Bauhiniinae</taxon>
        <taxon>Bauhinia</taxon>
    </lineage>
</organism>
<sequence length="128" mass="14200">MSYPRCGVADIVNNKTTMNTTEPIHWWIEGKTEFTYGFFPNAGVLTGIADNDTRAVVKDAFGRWSNVRRLNFTESKYNASDILVVFTELDGKGAVVGGSEGNYTIHFGYFFVFGQRGAEGVAERKQNG</sequence>
<dbReference type="Proteomes" id="UP000828941">
    <property type="component" value="Chromosome 8"/>
</dbReference>
<accession>A0ACB9MXL5</accession>
<name>A0ACB9MXL5_BAUVA</name>
<proteinExistence type="predicted"/>
<reference evidence="1 2" key="1">
    <citation type="journal article" date="2022" name="DNA Res.">
        <title>Chromosomal-level genome assembly of the orchid tree Bauhinia variegata (Leguminosae; Cercidoideae) supports the allotetraploid origin hypothesis of Bauhinia.</title>
        <authorList>
            <person name="Zhong Y."/>
            <person name="Chen Y."/>
            <person name="Zheng D."/>
            <person name="Pang J."/>
            <person name="Liu Y."/>
            <person name="Luo S."/>
            <person name="Meng S."/>
            <person name="Qian L."/>
            <person name="Wei D."/>
            <person name="Dai S."/>
            <person name="Zhou R."/>
        </authorList>
    </citation>
    <scope>NUCLEOTIDE SEQUENCE [LARGE SCALE GENOMIC DNA]</scope>
    <source>
        <strain evidence="1">BV-YZ2020</strain>
    </source>
</reference>
<protein>
    <submittedName>
        <fullName evidence="1">Uncharacterized protein</fullName>
    </submittedName>
</protein>
<comment type="caution">
    <text evidence="1">The sequence shown here is derived from an EMBL/GenBank/DDBJ whole genome shotgun (WGS) entry which is preliminary data.</text>
</comment>
<evidence type="ECO:0000313" key="1">
    <source>
        <dbReference type="EMBL" id="KAI4328219.1"/>
    </source>
</evidence>